<dbReference type="SUPFAM" id="SSF81383">
    <property type="entry name" value="F-box domain"/>
    <property type="match status" value="1"/>
</dbReference>
<dbReference type="Pfam" id="PF00646">
    <property type="entry name" value="F-box"/>
    <property type="match status" value="1"/>
</dbReference>
<evidence type="ECO:0000313" key="3">
    <source>
        <dbReference type="Proteomes" id="UP000813461"/>
    </source>
</evidence>
<comment type="caution">
    <text evidence="2">The sequence shown here is derived from an EMBL/GenBank/DDBJ whole genome shotgun (WGS) entry which is preliminary data.</text>
</comment>
<feature type="domain" description="F-box" evidence="1">
    <location>
        <begin position="1"/>
        <end position="46"/>
    </location>
</feature>
<evidence type="ECO:0000313" key="2">
    <source>
        <dbReference type="EMBL" id="KAH7092995.1"/>
    </source>
</evidence>
<dbReference type="EMBL" id="JAGMVJ010000002">
    <property type="protein sequence ID" value="KAH7092995.1"/>
    <property type="molecule type" value="Genomic_DNA"/>
</dbReference>
<accession>A0A8K0REQ4</accession>
<dbReference type="AlphaFoldDB" id="A0A8K0REQ4"/>
<dbReference type="OrthoDB" id="10311062at2759"/>
<gene>
    <name evidence="2" type="ORF">FB567DRAFT_514424</name>
</gene>
<protein>
    <recommendedName>
        <fullName evidence="1">F-box domain-containing protein</fullName>
    </recommendedName>
</protein>
<dbReference type="InterPro" id="IPR036047">
    <property type="entry name" value="F-box-like_dom_sf"/>
</dbReference>
<keyword evidence="3" id="KW-1185">Reference proteome</keyword>
<reference evidence="2" key="1">
    <citation type="journal article" date="2021" name="Nat. Commun.">
        <title>Genetic determinants of endophytism in the Arabidopsis root mycobiome.</title>
        <authorList>
            <person name="Mesny F."/>
            <person name="Miyauchi S."/>
            <person name="Thiergart T."/>
            <person name="Pickel B."/>
            <person name="Atanasova L."/>
            <person name="Karlsson M."/>
            <person name="Huettel B."/>
            <person name="Barry K.W."/>
            <person name="Haridas S."/>
            <person name="Chen C."/>
            <person name="Bauer D."/>
            <person name="Andreopoulos W."/>
            <person name="Pangilinan J."/>
            <person name="LaButti K."/>
            <person name="Riley R."/>
            <person name="Lipzen A."/>
            <person name="Clum A."/>
            <person name="Drula E."/>
            <person name="Henrissat B."/>
            <person name="Kohler A."/>
            <person name="Grigoriev I.V."/>
            <person name="Martin F.M."/>
            <person name="Hacquard S."/>
        </authorList>
    </citation>
    <scope>NUCLEOTIDE SEQUENCE</scope>
    <source>
        <strain evidence="2">MPI-SDFR-AT-0120</strain>
    </source>
</reference>
<proteinExistence type="predicted"/>
<organism evidence="2 3">
    <name type="scientific">Paraphoma chrysanthemicola</name>
    <dbReference type="NCBI Taxonomy" id="798071"/>
    <lineage>
        <taxon>Eukaryota</taxon>
        <taxon>Fungi</taxon>
        <taxon>Dikarya</taxon>
        <taxon>Ascomycota</taxon>
        <taxon>Pezizomycotina</taxon>
        <taxon>Dothideomycetes</taxon>
        <taxon>Pleosporomycetidae</taxon>
        <taxon>Pleosporales</taxon>
        <taxon>Pleosporineae</taxon>
        <taxon>Phaeosphaeriaceae</taxon>
        <taxon>Paraphoma</taxon>
    </lineage>
</organism>
<sequence length="330" mass="37340">MNSLPPELHLQILSYLSPPDHINYRIISTRSADVAASLVFAIYEYKSSIHDISRLKALLTPHLAQHIKALHYSDETDRQGRKYGHANAFNIQLHTVVELLVQNGATLSSLTASSLPYWFFAPDTSNHIDSFTQSCSRVTHLSLDIRWYVSETYTFSDVIQRGTLRSVIASMQCLSELVLKFGPETPADKGVVGGYRGMGMYTGPRPRVSEVLPVEEMAWGRLKKLEMWFVSATVGELVGLWGLCAASVWELDFAGVALCEVDGRKIVDYENRVKEAWRRVVKGLERCEVLRRVSLRERTKNTALDERRWCVRGKMGMVMLETDVNLDLTD</sequence>
<dbReference type="Proteomes" id="UP000813461">
    <property type="component" value="Unassembled WGS sequence"/>
</dbReference>
<evidence type="ECO:0000259" key="1">
    <source>
        <dbReference type="PROSITE" id="PS50181"/>
    </source>
</evidence>
<dbReference type="InterPro" id="IPR001810">
    <property type="entry name" value="F-box_dom"/>
</dbReference>
<name>A0A8K0REQ4_9PLEO</name>
<dbReference type="PROSITE" id="PS50181">
    <property type="entry name" value="FBOX"/>
    <property type="match status" value="1"/>
</dbReference>